<reference evidence="2" key="2">
    <citation type="submission" date="2016-05" db="EMBL/GenBank/DDBJ databases">
        <authorList>
            <person name="Lavstsen T."/>
            <person name="Jespersen J.S."/>
        </authorList>
    </citation>
    <scope>NUCLEOTIDE SEQUENCE [LARGE SCALE GENOMIC DNA]</scope>
</reference>
<dbReference type="Proteomes" id="UP000078555">
    <property type="component" value="Unassembled WGS sequence"/>
</dbReference>
<evidence type="ECO:0000313" key="2">
    <source>
        <dbReference type="EMBL" id="SBT45994.1"/>
    </source>
</evidence>
<keyword evidence="4" id="KW-1185">Reference proteome</keyword>
<evidence type="ECO:0000313" key="3">
    <source>
        <dbReference type="Proteomes" id="UP000078550"/>
    </source>
</evidence>
<accession>A0A1A8ZQ55</accession>
<sequence>MYSPFSFEPLPIKAHFMISKAKGIYENTYPSRNNYPPPLPHTYCKRLFLKKPIRDLLLHEKKFMQTRDM</sequence>
<dbReference type="Proteomes" id="UP000078550">
    <property type="component" value="Unassembled WGS sequence"/>
</dbReference>
<evidence type="ECO:0000313" key="4">
    <source>
        <dbReference type="Proteomes" id="UP000078555"/>
    </source>
</evidence>
<organism evidence="2 3">
    <name type="scientific">Plasmodium ovale wallikeri</name>
    <dbReference type="NCBI Taxonomy" id="864142"/>
    <lineage>
        <taxon>Eukaryota</taxon>
        <taxon>Sar</taxon>
        <taxon>Alveolata</taxon>
        <taxon>Apicomplexa</taxon>
        <taxon>Aconoidasida</taxon>
        <taxon>Haemosporida</taxon>
        <taxon>Plasmodiidae</taxon>
        <taxon>Plasmodium</taxon>
        <taxon>Plasmodium (Plasmodium)</taxon>
    </lineage>
</organism>
<evidence type="ECO:0000313" key="1">
    <source>
        <dbReference type="EMBL" id="SBT42402.1"/>
    </source>
</evidence>
<name>A0A1A8ZQ55_PLAOA</name>
<reference evidence="3 4" key="1">
    <citation type="submission" date="2016-05" db="EMBL/GenBank/DDBJ databases">
        <authorList>
            <person name="Naeem Raeece"/>
        </authorList>
    </citation>
    <scope>NUCLEOTIDE SEQUENCE [LARGE SCALE GENOMIC DNA]</scope>
</reference>
<proteinExistence type="predicted"/>
<dbReference type="AlphaFoldDB" id="A0A1A8ZQ55"/>
<protein>
    <submittedName>
        <fullName evidence="2">Uncharacterized protein</fullName>
    </submittedName>
</protein>
<dbReference type="EMBL" id="FLRE01000181">
    <property type="protein sequence ID" value="SBT45994.1"/>
    <property type="molecule type" value="Genomic_DNA"/>
</dbReference>
<dbReference type="EMBL" id="FLRD01000123">
    <property type="protein sequence ID" value="SBT42402.1"/>
    <property type="molecule type" value="Genomic_DNA"/>
</dbReference>
<gene>
    <name evidence="1" type="ORF">POVWA1_045860</name>
    <name evidence="2" type="ORF">POVWA2_051120</name>
</gene>